<feature type="transmembrane region" description="Helical" evidence="1">
    <location>
        <begin position="9"/>
        <end position="29"/>
    </location>
</feature>
<evidence type="ECO:0008006" key="4">
    <source>
        <dbReference type="Google" id="ProtNLM"/>
    </source>
</evidence>
<feature type="transmembrane region" description="Helical" evidence="1">
    <location>
        <begin position="131"/>
        <end position="153"/>
    </location>
</feature>
<dbReference type="Proteomes" id="UP000198816">
    <property type="component" value="Unassembled WGS sequence"/>
</dbReference>
<sequence>MNPLASIKGVWIAGLLVSVVLAMIVNLAGGNGLLAFDELAFVRWVHIVAGIIWVGLLYYFNFVQMPAVAAATADQGGPGPAAIGKYILPRALLWFRWASLVTWGAGAWYLVQNDSLLDVFTLGLTGGDPDYALPMGIGVWLGTVLLINVWFVLWPNQKKLMGLAPSQGEADLAKAKKTVASVARINAVLSIPMLMFMVAAPHGIPL</sequence>
<feature type="transmembrane region" description="Helical" evidence="1">
    <location>
        <begin position="185"/>
        <end position="204"/>
    </location>
</feature>
<dbReference type="STRING" id="1058.SAMN05421783_10778"/>
<proteinExistence type="predicted"/>
<reference evidence="3" key="1">
    <citation type="submission" date="2016-10" db="EMBL/GenBank/DDBJ databases">
        <authorList>
            <person name="Varghese N."/>
            <person name="Submissions S."/>
        </authorList>
    </citation>
    <scope>NUCLEOTIDE SEQUENCE [LARGE SCALE GENOMIC DNA]</scope>
    <source>
        <strain evidence="3">DSM 217</strain>
    </source>
</reference>
<evidence type="ECO:0000313" key="3">
    <source>
        <dbReference type="Proteomes" id="UP000198816"/>
    </source>
</evidence>
<evidence type="ECO:0000313" key="2">
    <source>
        <dbReference type="EMBL" id="SDW69238.1"/>
    </source>
</evidence>
<name>A0A1H2VLT4_THIRO</name>
<evidence type="ECO:0000256" key="1">
    <source>
        <dbReference type="SAM" id="Phobius"/>
    </source>
</evidence>
<keyword evidence="3" id="KW-1185">Reference proteome</keyword>
<protein>
    <recommendedName>
        <fullName evidence="4">Urate oxidase N-terminal domain-containing protein</fullName>
    </recommendedName>
</protein>
<keyword evidence="1" id="KW-0812">Transmembrane</keyword>
<keyword evidence="1" id="KW-0472">Membrane</keyword>
<dbReference type="EMBL" id="FNNZ01000007">
    <property type="protein sequence ID" value="SDW69238.1"/>
    <property type="molecule type" value="Genomic_DNA"/>
</dbReference>
<gene>
    <name evidence="2" type="ORF">SAMN05421783_10778</name>
</gene>
<keyword evidence="1" id="KW-1133">Transmembrane helix</keyword>
<dbReference type="AlphaFoldDB" id="A0A1H2VLT4"/>
<feature type="transmembrane region" description="Helical" evidence="1">
    <location>
        <begin position="41"/>
        <end position="60"/>
    </location>
</feature>
<accession>A0A1H2VLT4</accession>
<organism evidence="2 3">
    <name type="scientific">Thiocapsa roseopersicina</name>
    <dbReference type="NCBI Taxonomy" id="1058"/>
    <lineage>
        <taxon>Bacteria</taxon>
        <taxon>Pseudomonadati</taxon>
        <taxon>Pseudomonadota</taxon>
        <taxon>Gammaproteobacteria</taxon>
        <taxon>Chromatiales</taxon>
        <taxon>Chromatiaceae</taxon>
        <taxon>Thiocapsa</taxon>
    </lineage>
</organism>
<feature type="transmembrane region" description="Helical" evidence="1">
    <location>
        <begin position="93"/>
        <end position="111"/>
    </location>
</feature>